<comment type="subcellular location">
    <subcellularLocation>
        <location evidence="1">Secreted</location>
    </subcellularLocation>
</comment>
<feature type="domain" description="Purple acid phosphatase N-terminal" evidence="9">
    <location>
        <begin position="1993"/>
        <end position="2093"/>
    </location>
</feature>
<evidence type="ECO:0000256" key="6">
    <source>
        <dbReference type="RuleBase" id="RU361203"/>
    </source>
</evidence>
<keyword evidence="3" id="KW-0964">Secreted</keyword>
<accession>A0AAU9WR47</accession>
<dbReference type="GO" id="GO:0005576">
    <property type="term" value="C:extracellular region"/>
    <property type="evidence" value="ECO:0007669"/>
    <property type="project" value="UniProtKB-SubCell"/>
</dbReference>
<evidence type="ECO:0000259" key="8">
    <source>
        <dbReference type="Pfam" id="PF14008"/>
    </source>
</evidence>
<dbReference type="CDD" id="cd00839">
    <property type="entry name" value="MPP_PAPs"/>
    <property type="match status" value="4"/>
</dbReference>
<evidence type="ECO:0000256" key="1">
    <source>
        <dbReference type="ARBA" id="ARBA00004613"/>
    </source>
</evidence>
<dbReference type="InterPro" id="IPR015914">
    <property type="entry name" value="PAPs_N"/>
</dbReference>
<dbReference type="Proteomes" id="UP001159428">
    <property type="component" value="Unassembled WGS sequence"/>
</dbReference>
<feature type="domain" description="Purple acid phosphatase C-terminal" evidence="8">
    <location>
        <begin position="2341"/>
        <end position="2399"/>
    </location>
</feature>
<evidence type="ECO:0000259" key="9">
    <source>
        <dbReference type="Pfam" id="PF16656"/>
    </source>
</evidence>
<dbReference type="Pfam" id="PF16656">
    <property type="entry name" value="Pur_ac_phosph_N"/>
    <property type="match status" value="4"/>
</dbReference>
<feature type="domain" description="Purple acid phosphatase N-terminal" evidence="9">
    <location>
        <begin position="1351"/>
        <end position="1452"/>
    </location>
</feature>
<feature type="signal peptide" evidence="6">
    <location>
        <begin position="1"/>
        <end position="22"/>
    </location>
</feature>
<dbReference type="GO" id="GO:0003993">
    <property type="term" value="F:acid phosphatase activity"/>
    <property type="evidence" value="ECO:0007669"/>
    <property type="project" value="UniProtKB-EC"/>
</dbReference>
<keyword evidence="6" id="KW-0378">Hydrolase</keyword>
<feature type="domain" description="Purple acid phosphatase C-terminal" evidence="8">
    <location>
        <begin position="1699"/>
        <end position="1757"/>
    </location>
</feature>
<proteinExistence type="inferred from homology"/>
<dbReference type="Pfam" id="PF14008">
    <property type="entry name" value="Metallophos_C"/>
    <property type="match status" value="4"/>
</dbReference>
<gene>
    <name evidence="10" type="ORF">PMEA_00009622</name>
</gene>
<keyword evidence="4 6" id="KW-0732">Signal</keyword>
<protein>
    <recommendedName>
        <fullName evidence="6">Purple acid phosphatase</fullName>
        <ecNumber evidence="6">3.1.3.2</ecNumber>
    </recommendedName>
</protein>
<feature type="domain" description="Calcineurin-like phosphoesterase" evidence="7">
    <location>
        <begin position="1463"/>
        <end position="1682"/>
    </location>
</feature>
<comment type="caution">
    <text evidence="10">The sequence shown here is derived from an EMBL/GenBank/DDBJ whole genome shotgun (WGS) entry which is preliminary data.</text>
</comment>
<feature type="domain" description="Calcineurin-like phosphoesterase" evidence="7">
    <location>
        <begin position="287"/>
        <end position="505"/>
    </location>
</feature>
<dbReference type="EC" id="3.1.3.2" evidence="6"/>
<dbReference type="GO" id="GO:0046872">
    <property type="term" value="F:metal ion binding"/>
    <property type="evidence" value="ECO:0007669"/>
    <property type="project" value="InterPro"/>
</dbReference>
<dbReference type="Gene3D" id="3.60.21.10">
    <property type="match status" value="4"/>
</dbReference>
<dbReference type="PANTHER" id="PTHR45778">
    <property type="entry name" value="PURPLE ACID PHOSPHATASE-RELATED"/>
    <property type="match status" value="1"/>
</dbReference>
<keyword evidence="5" id="KW-0325">Glycoprotein</keyword>
<keyword evidence="11" id="KW-1185">Reference proteome</keyword>
<dbReference type="InterPro" id="IPR041792">
    <property type="entry name" value="MPP_PAP"/>
</dbReference>
<dbReference type="InterPro" id="IPR004843">
    <property type="entry name" value="Calcineurin-like_PHP"/>
</dbReference>
<evidence type="ECO:0000256" key="5">
    <source>
        <dbReference type="ARBA" id="ARBA00023180"/>
    </source>
</evidence>
<dbReference type="SUPFAM" id="SSF56300">
    <property type="entry name" value="Metallo-dependent phosphatases"/>
    <property type="match status" value="4"/>
</dbReference>
<feature type="domain" description="Calcineurin-like phosphoesterase" evidence="7">
    <location>
        <begin position="2104"/>
        <end position="2323"/>
    </location>
</feature>
<dbReference type="InterPro" id="IPR025733">
    <property type="entry name" value="PAPs_C"/>
</dbReference>
<evidence type="ECO:0000256" key="4">
    <source>
        <dbReference type="ARBA" id="ARBA00022729"/>
    </source>
</evidence>
<dbReference type="Gene3D" id="2.60.40.380">
    <property type="entry name" value="Purple acid phosphatase-like, N-terminal"/>
    <property type="match status" value="4"/>
</dbReference>
<feature type="domain" description="Purple acid phosphatase C-terminal" evidence="8">
    <location>
        <begin position="1107"/>
        <end position="1166"/>
    </location>
</feature>
<evidence type="ECO:0000256" key="3">
    <source>
        <dbReference type="ARBA" id="ARBA00022525"/>
    </source>
</evidence>
<feature type="domain" description="Purple acid phosphatase N-terminal" evidence="9">
    <location>
        <begin position="171"/>
        <end position="274"/>
    </location>
</feature>
<evidence type="ECO:0000313" key="10">
    <source>
        <dbReference type="EMBL" id="CAH3122423.1"/>
    </source>
</evidence>
<dbReference type="SUPFAM" id="SSF49363">
    <property type="entry name" value="Purple acid phosphatase, N-terminal domain"/>
    <property type="match status" value="4"/>
</dbReference>
<comment type="subunit">
    <text evidence="2">Homodimer.</text>
</comment>
<feature type="domain" description="Purple acid phosphatase N-terminal" evidence="9">
    <location>
        <begin position="758"/>
        <end position="861"/>
    </location>
</feature>
<dbReference type="InterPro" id="IPR029052">
    <property type="entry name" value="Metallo-depent_PP-like"/>
</dbReference>
<sequence length="2425" mass="274975">MAAAEAFLVVWISIIWVTGMDCKHDHPVPTYFGKLHPNGTIVDARNPANKLRFSFPLKPITTQDSGAVLKVSPSLEIKNGAEVNVMWYGVTLPNKKDVVGLYCPPDAEPDLYLDYVNVSSIATYSKGYGEFGVRLWNLRKDCVFRYYRIGNYSMLVVQSNVVTFEGGAEIPLQGHLSLTGNPTEMRVMWVSGLMETSVVKYGTDPSAMSEVIMGNISKTYTAADMCNAPANDVNNFLDPGYIHDVLLTNLTPGTKYYYSYGSVKMMSPIQHFNTAPPVGSANRFTALVYGDMGVSPIPRAYKTADYATEEANNGTAAFVFHNGDISYARGFAYIWEQWHAIIEPYATILPYMVGIGNHEQDHLKGGSKDPSGAPGEGFHPWWSGGWGYDSGGECGVPMYYRFHMPDNGNAVWWYSFDYGSIHFMMMSTEHNFTQGSRQYEWMEQDLKNVNRSLTPWVVIAGHRAMYTSQKLEGDYIISLGMQHAFESLLYKYKVDLAFWAHYHSYERTCPVYQRQCTPGAPVHIVVGTAGKELDLEDYFPVSWSLYQENDYGYGRLTQANRSALLWEWVENTSGKVKDQVWLTNLEGRERGGFSFSVWLSIFWATGIDCKHDHPVPTYFGKLYPNGTIVDARNPANKLRFSFPLKPITTQDSGAVLKVSPSSEIKNGAEVNVMWHGVTFPNKEDVVVLYCPPDAEPERYLDYVNVSTIATYPKGYGEFAVRLWNVRKDCVFRYFRIGNYSMLAVESNIVTFEGGAEMPLQGHLALTGNPTEMRVMWVSGFMETSFVKYGTDPSAMSEVIMGNISKTYTAADMCNAPANDVNNFVDPGYIHDVLLTNLTPGTKYYYSYGSKKMMSPIQHFSTAPPVGSANRFTALVYGDMGVSPIPRAYKTADYATEEANNGTAAFVIHNGDISYARGHAYIWEQWHAIIEPYATILPYMVGIGNHEQDHVKGGSKDPSGAPGEGFHPWWSGGWGHDSFGECGVPMYYRFHMPDNGNAVWWYSFDYGSIHFTMMSTEHNFTQGSRQYKWIEQDLKNVNRSLTPWVAIVGHRAMYSSQKEEVDYIVSLGMQHALDSLLYKYKVDLAFWAHYHSYERTCPVYQRQCTPGAPVHIVVGTAGKELDTEDYFPASWSLYHERDYGYGRLTQANRSALLWEWVQNTSGKVKDQVWLTNDDISSGAATTRNINMAAWWAHLLAYFLLSLFSATETKKNHPVPTYFKRINPDGSLVDAGNLKTRVEFASPTRRDFSTGAILEVNPSLVENSATVNVSWSGIQMPNSTDIIAFYCPEEDHPDHYLDLFYVTDSPSYVFGYGWRQVTVHNMRTSCEFRYYQEKHIQVATSNVLEFKGGKNAPLQGHLALTGDPTQMRVMWVSGTDETPVVSYGKDPSLLKFRATGTSKTYQRSDMCGPPASLWICFRNPGYIHDVLLTGLTPSLQYFYSYGSSEIMSPVRHFRSAPVTDPDASFKFVVYGDMGITAIPGAHDTAKYMVEEAENGSSLVFHIGDISYAVGIAYIWELWHDLIEPYATLMPYMVGVGNHEQDHIFGGSKDPSGAPGDGWHPWWGNYLDDSGGECGVPMFYRFHMPDNGNGLWWYSHEYGSVHFIMMSTEHDIRPGSRQYTWLENDLKKVDRNKTPWIVLGGHRPMYTSQKVLRDYIVSRGLQYYLENLFHEYQVDLAFWGHYHSYERTCAVYKHQCQEDGIGTTHVVVGSAGFWLNLQGYWDVKWSRFHENDFGYGRVFVANRSALYFEWVRNKDKVVRDKVWLMKPDRKSRDNTVLPVFNLTQFEWLPAHFWKCSDAQLIRGYFAFSVLPLSPPPIPTVHSNSNMAGRINDRELITLAVVFLLCAFSGAEAKGHHEVPTYFKRINHDGSLVDAANPQTRVKFLHPIQSDFSTGTTLEVNPSVVENGATVNVSWSGIQQPNETDFVAFYCPKDDPFDHYLDYFYVTESPSYVSGFGWWQVTVYNMRTSCEFRYYQESYIHIATSNVLKFKGGIYAPLQGHLALTGDPTQMRVMWVSGTDDPPVVHYGTRPSYLGSIATGTSKTYKKTDMCGPPASLSGFSNPGFIHDVLITGLIPSTQYFYSYGSYKMMSDVRQFRSAPVTDPDTSFKFVVYGDMGNTPLPGSHDTAKYLVEEAKNGSSLVFHVGDISYARGYAYIWDQWHELIEPYATKMPYMVGIGNHEQDHLSGGSKDPSGAPGEGWHPWWGNFGDDSGGECGVPMYYRFHMPDNGNAVWWYVYDYGSVHFIMMSSEHDIRPGSRQYTWLENDLKKVDRNKTPWIVLGGHRPMYTSQKVVDDFIVSLGMQYYLENLLHKYQVDLAFWGHYHSYERTCAVYKQICQEEKGLGTTHVVVGSAGYALDTEGFWDFSWSRFRENDFGYGRVLVANRSTLYFEWVRNKDKIVRDKVWLVKPHLHDEYNTVAYHLKKKLSL</sequence>
<feature type="domain" description="Calcineurin-like phosphoesterase" evidence="7">
    <location>
        <begin position="874"/>
        <end position="1092"/>
    </location>
</feature>
<dbReference type="InterPro" id="IPR008963">
    <property type="entry name" value="Purple_acid_Pase-like_N"/>
</dbReference>
<dbReference type="PANTHER" id="PTHR45778:SF7">
    <property type="entry name" value="PURPLE ACID PHOSPHATASE"/>
    <property type="match status" value="1"/>
</dbReference>
<evidence type="ECO:0000259" key="7">
    <source>
        <dbReference type="Pfam" id="PF00149"/>
    </source>
</evidence>
<comment type="catalytic activity">
    <reaction evidence="6">
        <text>a phosphate monoester + H2O = an alcohol + phosphate</text>
        <dbReference type="Rhea" id="RHEA:15017"/>
        <dbReference type="ChEBI" id="CHEBI:15377"/>
        <dbReference type="ChEBI" id="CHEBI:30879"/>
        <dbReference type="ChEBI" id="CHEBI:43474"/>
        <dbReference type="ChEBI" id="CHEBI:67140"/>
        <dbReference type="EC" id="3.1.3.2"/>
    </reaction>
</comment>
<dbReference type="Pfam" id="PF00149">
    <property type="entry name" value="Metallophos"/>
    <property type="match status" value="4"/>
</dbReference>
<name>A0AAU9WR47_9CNID</name>
<dbReference type="EMBL" id="CALNXJ010000019">
    <property type="protein sequence ID" value="CAH3122423.1"/>
    <property type="molecule type" value="Genomic_DNA"/>
</dbReference>
<comment type="similarity">
    <text evidence="6">Belongs to the metallophosphoesterase superfamily. Purple acid phosphatase family.</text>
</comment>
<organism evidence="10 11">
    <name type="scientific">Pocillopora meandrina</name>
    <dbReference type="NCBI Taxonomy" id="46732"/>
    <lineage>
        <taxon>Eukaryota</taxon>
        <taxon>Metazoa</taxon>
        <taxon>Cnidaria</taxon>
        <taxon>Anthozoa</taxon>
        <taxon>Hexacorallia</taxon>
        <taxon>Scleractinia</taxon>
        <taxon>Astrocoeniina</taxon>
        <taxon>Pocilloporidae</taxon>
        <taxon>Pocillopora</taxon>
    </lineage>
</organism>
<feature type="chain" id="PRO_5043103449" description="Purple acid phosphatase" evidence="6">
    <location>
        <begin position="23"/>
        <end position="2425"/>
    </location>
</feature>
<evidence type="ECO:0000313" key="11">
    <source>
        <dbReference type="Proteomes" id="UP001159428"/>
    </source>
</evidence>
<evidence type="ECO:0000256" key="2">
    <source>
        <dbReference type="ARBA" id="ARBA00011738"/>
    </source>
</evidence>
<reference evidence="10 11" key="1">
    <citation type="submission" date="2022-05" db="EMBL/GenBank/DDBJ databases">
        <authorList>
            <consortium name="Genoscope - CEA"/>
            <person name="William W."/>
        </authorList>
    </citation>
    <scope>NUCLEOTIDE SEQUENCE [LARGE SCALE GENOMIC DNA]</scope>
</reference>
<feature type="domain" description="Purple acid phosphatase C-terminal" evidence="8">
    <location>
        <begin position="520"/>
        <end position="579"/>
    </location>
</feature>